<keyword evidence="2" id="KW-0521">NADP</keyword>
<accession>A0ABU7RFC7</accession>
<evidence type="ECO:0000259" key="4">
    <source>
        <dbReference type="Pfam" id="PF00881"/>
    </source>
</evidence>
<dbReference type="Proteomes" id="UP001357452">
    <property type="component" value="Unassembled WGS sequence"/>
</dbReference>
<evidence type="ECO:0000256" key="1">
    <source>
        <dbReference type="ARBA" id="ARBA00007118"/>
    </source>
</evidence>
<dbReference type="CDD" id="cd02149">
    <property type="entry name" value="NfsB-like"/>
    <property type="match status" value="1"/>
</dbReference>
<evidence type="ECO:0000313" key="6">
    <source>
        <dbReference type="Proteomes" id="UP001357452"/>
    </source>
</evidence>
<protein>
    <submittedName>
        <fullName evidence="5">Nitroreductase family protein</fullName>
    </submittedName>
</protein>
<dbReference type="InterPro" id="IPR029479">
    <property type="entry name" value="Nitroreductase"/>
</dbReference>
<evidence type="ECO:0000256" key="2">
    <source>
        <dbReference type="ARBA" id="ARBA00022857"/>
    </source>
</evidence>
<dbReference type="InterPro" id="IPR033878">
    <property type="entry name" value="NfsB-like"/>
</dbReference>
<dbReference type="SUPFAM" id="SSF55469">
    <property type="entry name" value="FMN-dependent nitroreductase-like"/>
    <property type="match status" value="1"/>
</dbReference>
<keyword evidence="3" id="KW-0560">Oxidoreductase</keyword>
<evidence type="ECO:0000256" key="3">
    <source>
        <dbReference type="ARBA" id="ARBA00023002"/>
    </source>
</evidence>
<dbReference type="Pfam" id="PF00881">
    <property type="entry name" value="Nitroreductase"/>
    <property type="match status" value="1"/>
</dbReference>
<dbReference type="PANTHER" id="PTHR43673">
    <property type="entry name" value="NAD(P)H NITROREDUCTASE YDGI-RELATED"/>
    <property type="match status" value="1"/>
</dbReference>
<keyword evidence="6" id="KW-1185">Reference proteome</keyword>
<sequence length="199" mass="22744">MSFLDLANKRYTTKQYQSGKKISEDQIRQLKEILRLSPSSINSQPWKFVFVGEEQKKAELARVSYFNEQRILDASHVVVFSVIDRVEDFEKQIEEHLPEGAVNYYNNMVKPLGEAEIKSWLRHQVYLSLGFFLSACADMDIDSTPMEGIQSEEYDRILNLEGYKTLFAVAIGYRNPADSNQPALTAKSRLPLEAVVATV</sequence>
<dbReference type="EMBL" id="JAZGLY010000003">
    <property type="protein sequence ID" value="MEE6186702.1"/>
    <property type="molecule type" value="Genomic_DNA"/>
</dbReference>
<comment type="similarity">
    <text evidence="1">Belongs to the nitroreductase family.</text>
</comment>
<organism evidence="5 6">
    <name type="scientific">Niabella digestorum</name>
    <dbReference type="NCBI Taxonomy" id="3117701"/>
    <lineage>
        <taxon>Bacteria</taxon>
        <taxon>Pseudomonadati</taxon>
        <taxon>Bacteroidota</taxon>
        <taxon>Chitinophagia</taxon>
        <taxon>Chitinophagales</taxon>
        <taxon>Chitinophagaceae</taxon>
        <taxon>Niabella</taxon>
    </lineage>
</organism>
<comment type="caution">
    <text evidence="5">The sequence shown here is derived from an EMBL/GenBank/DDBJ whole genome shotgun (WGS) entry which is preliminary data.</text>
</comment>
<dbReference type="RefSeq" id="WP_330974112.1">
    <property type="nucleotide sequence ID" value="NZ_JAZGLY010000003.1"/>
</dbReference>
<dbReference type="Gene3D" id="3.40.109.10">
    <property type="entry name" value="NADH Oxidase"/>
    <property type="match status" value="1"/>
</dbReference>
<evidence type="ECO:0000313" key="5">
    <source>
        <dbReference type="EMBL" id="MEE6186702.1"/>
    </source>
</evidence>
<reference evidence="5 6" key="1">
    <citation type="submission" date="2024-01" db="EMBL/GenBank/DDBJ databases">
        <title>Niabella digestum sp. nov., isolated from waste digestion system.</title>
        <authorList>
            <person name="Zhang L."/>
        </authorList>
    </citation>
    <scope>NUCLEOTIDE SEQUENCE [LARGE SCALE GENOMIC DNA]</scope>
    <source>
        <strain evidence="5 6">A18</strain>
    </source>
</reference>
<dbReference type="PANTHER" id="PTHR43673:SF10">
    <property type="entry name" value="NADH DEHYDROGENASE_NAD(P)H NITROREDUCTASE XCC3605-RELATED"/>
    <property type="match status" value="1"/>
</dbReference>
<dbReference type="InterPro" id="IPR000415">
    <property type="entry name" value="Nitroreductase-like"/>
</dbReference>
<gene>
    <name evidence="5" type="ORF">V2H41_05385</name>
</gene>
<proteinExistence type="inferred from homology"/>
<feature type="domain" description="Nitroreductase" evidence="4">
    <location>
        <begin position="9"/>
        <end position="173"/>
    </location>
</feature>
<name>A0ABU7RFC7_9BACT</name>